<name>A0A834MFS3_RHYFE</name>
<evidence type="ECO:0000256" key="1">
    <source>
        <dbReference type="SAM" id="MobiDB-lite"/>
    </source>
</evidence>
<keyword evidence="3" id="KW-1185">Reference proteome</keyword>
<reference evidence="2" key="1">
    <citation type="submission" date="2020-08" db="EMBL/GenBank/DDBJ databases">
        <title>Genome sequencing and assembly of the red palm weevil Rhynchophorus ferrugineus.</title>
        <authorList>
            <person name="Dias G.B."/>
            <person name="Bergman C.M."/>
            <person name="Manee M."/>
        </authorList>
    </citation>
    <scope>NUCLEOTIDE SEQUENCE</scope>
    <source>
        <strain evidence="2">AA-2017</strain>
        <tissue evidence="2">Whole larva</tissue>
    </source>
</reference>
<accession>A0A834MFS3</accession>
<dbReference type="EMBL" id="JAACXV010005660">
    <property type="protein sequence ID" value="KAF7276749.1"/>
    <property type="molecule type" value="Genomic_DNA"/>
</dbReference>
<comment type="caution">
    <text evidence="2">The sequence shown here is derived from an EMBL/GenBank/DDBJ whole genome shotgun (WGS) entry which is preliminary data.</text>
</comment>
<proteinExistence type="predicted"/>
<dbReference type="AlphaFoldDB" id="A0A834MFS3"/>
<gene>
    <name evidence="2" type="ORF">GWI33_009860</name>
</gene>
<protein>
    <submittedName>
        <fullName evidence="2">Uncharacterized protein</fullName>
    </submittedName>
</protein>
<evidence type="ECO:0000313" key="2">
    <source>
        <dbReference type="EMBL" id="KAF7276749.1"/>
    </source>
</evidence>
<feature type="region of interest" description="Disordered" evidence="1">
    <location>
        <begin position="1"/>
        <end position="21"/>
    </location>
</feature>
<dbReference type="Proteomes" id="UP000625711">
    <property type="component" value="Unassembled WGS sequence"/>
</dbReference>
<feature type="compositionally biased region" description="Basic residues" evidence="1">
    <location>
        <begin position="1"/>
        <end position="13"/>
    </location>
</feature>
<feature type="non-terminal residue" evidence="2">
    <location>
        <position position="1"/>
    </location>
</feature>
<organism evidence="2 3">
    <name type="scientific">Rhynchophorus ferrugineus</name>
    <name type="common">Red palm weevil</name>
    <name type="synonym">Curculio ferrugineus</name>
    <dbReference type="NCBI Taxonomy" id="354439"/>
    <lineage>
        <taxon>Eukaryota</taxon>
        <taxon>Metazoa</taxon>
        <taxon>Ecdysozoa</taxon>
        <taxon>Arthropoda</taxon>
        <taxon>Hexapoda</taxon>
        <taxon>Insecta</taxon>
        <taxon>Pterygota</taxon>
        <taxon>Neoptera</taxon>
        <taxon>Endopterygota</taxon>
        <taxon>Coleoptera</taxon>
        <taxon>Polyphaga</taxon>
        <taxon>Cucujiformia</taxon>
        <taxon>Curculionidae</taxon>
        <taxon>Dryophthorinae</taxon>
        <taxon>Rhynchophorus</taxon>
    </lineage>
</organism>
<evidence type="ECO:0000313" key="3">
    <source>
        <dbReference type="Proteomes" id="UP000625711"/>
    </source>
</evidence>
<sequence length="60" mass="6476">LAAGRRKKQRNGKSRGETGRIFNVGRENGTSFCIGIPSLSRGDAVSQWGRSGFLLGLVKK</sequence>